<dbReference type="GO" id="GO:0004832">
    <property type="term" value="F:valine-tRNA ligase activity"/>
    <property type="evidence" value="ECO:0007669"/>
    <property type="project" value="UniProtKB-UniRule"/>
</dbReference>
<dbReference type="AlphaFoldDB" id="A0A8J3LZR7"/>
<comment type="subunit">
    <text evidence="10">Monomer.</text>
</comment>
<evidence type="ECO:0000256" key="1">
    <source>
        <dbReference type="ARBA" id="ARBA00022490"/>
    </source>
</evidence>
<dbReference type="Gene3D" id="2.170.220.10">
    <property type="match status" value="1"/>
</dbReference>
<keyword evidence="3 10" id="KW-0547">Nucleotide-binding</keyword>
<dbReference type="EMBL" id="BONU01000056">
    <property type="protein sequence ID" value="GIG76461.1"/>
    <property type="molecule type" value="Genomic_DNA"/>
</dbReference>
<dbReference type="Pfam" id="PF10458">
    <property type="entry name" value="Val_tRNA-synt_C"/>
    <property type="match status" value="1"/>
</dbReference>
<dbReference type="InterPro" id="IPR037118">
    <property type="entry name" value="Val-tRNA_synth_C_sf"/>
</dbReference>
<evidence type="ECO:0000259" key="13">
    <source>
        <dbReference type="Pfam" id="PF08264"/>
    </source>
</evidence>
<dbReference type="InterPro" id="IPR002303">
    <property type="entry name" value="Valyl-tRNA_ligase"/>
</dbReference>
<evidence type="ECO:0000256" key="2">
    <source>
        <dbReference type="ARBA" id="ARBA00022598"/>
    </source>
</evidence>
<evidence type="ECO:0000256" key="8">
    <source>
        <dbReference type="ARBA" id="ARBA00047552"/>
    </source>
</evidence>
<organism evidence="15 16">
    <name type="scientific">Planosporangium flavigriseum</name>
    <dbReference type="NCBI Taxonomy" id="373681"/>
    <lineage>
        <taxon>Bacteria</taxon>
        <taxon>Bacillati</taxon>
        <taxon>Actinomycetota</taxon>
        <taxon>Actinomycetes</taxon>
        <taxon>Micromonosporales</taxon>
        <taxon>Micromonosporaceae</taxon>
        <taxon>Planosporangium</taxon>
    </lineage>
</organism>
<dbReference type="GO" id="GO:0002161">
    <property type="term" value="F:aminoacyl-tRNA deacylase activity"/>
    <property type="evidence" value="ECO:0007669"/>
    <property type="project" value="InterPro"/>
</dbReference>
<gene>
    <name evidence="10 15" type="primary">valS</name>
    <name evidence="15" type="ORF">Pfl04_48650</name>
</gene>
<comment type="catalytic activity">
    <reaction evidence="8 10">
        <text>tRNA(Val) + L-valine + ATP = L-valyl-tRNA(Val) + AMP + diphosphate</text>
        <dbReference type="Rhea" id="RHEA:10704"/>
        <dbReference type="Rhea" id="RHEA-COMP:9672"/>
        <dbReference type="Rhea" id="RHEA-COMP:9708"/>
        <dbReference type="ChEBI" id="CHEBI:30616"/>
        <dbReference type="ChEBI" id="CHEBI:33019"/>
        <dbReference type="ChEBI" id="CHEBI:57762"/>
        <dbReference type="ChEBI" id="CHEBI:78442"/>
        <dbReference type="ChEBI" id="CHEBI:78537"/>
        <dbReference type="ChEBI" id="CHEBI:456215"/>
        <dbReference type="EC" id="6.1.1.9"/>
    </reaction>
</comment>
<comment type="subcellular location">
    <subcellularLocation>
        <location evidence="10">Cytoplasm</location>
    </subcellularLocation>
</comment>
<evidence type="ECO:0000313" key="15">
    <source>
        <dbReference type="EMBL" id="GIG76461.1"/>
    </source>
</evidence>
<name>A0A8J3LZR7_9ACTN</name>
<keyword evidence="1 10" id="KW-0963">Cytoplasm</keyword>
<dbReference type="FunFam" id="3.90.740.10:FF:000005">
    <property type="entry name" value="Valine--tRNA ligase, mitochondrial"/>
    <property type="match status" value="1"/>
</dbReference>
<comment type="domain">
    <text evidence="10">The C-terminal coiled-coil domain is crucial for aminoacylation activity.</text>
</comment>
<dbReference type="SUPFAM" id="SSF50677">
    <property type="entry name" value="ValRS/IleRS/LeuRS editing domain"/>
    <property type="match status" value="1"/>
</dbReference>
<dbReference type="GO" id="GO:0005524">
    <property type="term" value="F:ATP binding"/>
    <property type="evidence" value="ECO:0007669"/>
    <property type="project" value="UniProtKB-UniRule"/>
</dbReference>
<dbReference type="GO" id="GO:0006438">
    <property type="term" value="P:valyl-tRNA aminoacylation"/>
    <property type="evidence" value="ECO:0007669"/>
    <property type="project" value="UniProtKB-UniRule"/>
</dbReference>
<dbReference type="SUPFAM" id="SSF52374">
    <property type="entry name" value="Nucleotidylyl transferase"/>
    <property type="match status" value="1"/>
</dbReference>
<dbReference type="PRINTS" id="PR00986">
    <property type="entry name" value="TRNASYNTHVAL"/>
</dbReference>
<dbReference type="SUPFAM" id="SSF47323">
    <property type="entry name" value="Anticodon-binding domain of a subclass of class I aminoacyl-tRNA synthetases"/>
    <property type="match status" value="1"/>
</dbReference>
<dbReference type="PANTHER" id="PTHR11946">
    <property type="entry name" value="VALYL-TRNA SYNTHETASES"/>
    <property type="match status" value="1"/>
</dbReference>
<dbReference type="NCBIfam" id="TIGR00422">
    <property type="entry name" value="valS"/>
    <property type="match status" value="1"/>
</dbReference>
<sequence length="890" mass="98942">MTETVQTTANTEPDRSDSRQGTALPAQYSPAQVEERLYEHWVSAGLFRADAGSDKPPFCIVIPPPNVTGSLHIGHALDHTIQDSLIRRKRMQGYEALWLPGMDHAGIATQNVVERQLAAEGLSRHDLGREKFIERVWQWKAESGGKILGQMRRLGDSVDWTRERFTMDEGLSRAVVTIFKRLFDDDLIYRAERIINWCPRCLTALSDIEVEHSDDEGELISIRYSDEVVVATTRAETMLGDTAVAVHPDDERYQHLIGTEVELPLTGRRIPIVADAHVDPSFGTGMVKVTPAHDPNDFEIGQRHGLPSLTVMDERGVITVRGPFEGLDRYEARPAIVEALREEGRIVSEKRPYVHAVGHCSRCGTTVEPRLSLQWFVRTEPLAQAAGDAVRGGRVKIEPQELAKRYFAWVDNMHDWCISRQLWWGHRIPVWYGPNGEVVCVGPDEEPPGTVEQGWRQDEDVLDTWFSSGLWPFSTLGWPDQTTDLAKFYPTSVLVTGYDILFFWVARMMMFGLYAMNGEQPFNVVALHGMVRDQHGKKMSKSFGNVVDPLDWIERFGADATRFTLARGANPGSDVPVSEEWAQGSRNFCNKLWNATRYALLSGATVEGDLPPASELGSVDRWILSRLQHVTAQVDEYFDAYEFAKVCDTLYHFAWDDVADWYIELTKPILNSGDAEAAARTRRVLGHVLDQLLRLLHPVLPFVTEELWQALTAPASQPAGVHSIVVAAWPAADPAYVDEAAEAELAALQRVVTEVRRFRSDQGLKPGQRVNARLAGLNGLAGHEPLIRSLARLDAPGDAFAATATLQVGGGVVVELDTRGSIDVAAERARLEKDRAAAEKEAAQCRAKLDNPAFVGKAPEQVVGKIRGRLAAAEAELERLSRQLDTLAGV</sequence>
<dbReference type="InterPro" id="IPR010978">
    <property type="entry name" value="tRNA-bd_arm"/>
</dbReference>
<evidence type="ECO:0000256" key="11">
    <source>
        <dbReference type="SAM" id="MobiDB-lite"/>
    </source>
</evidence>
<comment type="similarity">
    <text evidence="9 10">Belongs to the class-I aminoacyl-tRNA synthetase family. ValS type 1 subfamily.</text>
</comment>
<dbReference type="FunFam" id="1.10.287.380:FF:000001">
    <property type="entry name" value="Valine--tRNA ligase"/>
    <property type="match status" value="1"/>
</dbReference>
<accession>A0A8J3LZR7</accession>
<feature type="domain" description="Valyl-tRNA synthetase tRNA-binding arm" evidence="14">
    <location>
        <begin position="823"/>
        <end position="887"/>
    </location>
</feature>
<comment type="caution">
    <text evidence="15">The sequence shown here is derived from an EMBL/GenBank/DDBJ whole genome shotgun (WGS) entry which is preliminary data.</text>
</comment>
<dbReference type="InterPro" id="IPR009008">
    <property type="entry name" value="Val/Leu/Ile-tRNA-synth_edit"/>
</dbReference>
<protein>
    <recommendedName>
        <fullName evidence="10">Valine--tRNA ligase</fullName>
        <ecNumber evidence="10">6.1.1.9</ecNumber>
    </recommendedName>
    <alternativeName>
        <fullName evidence="10">Valyl-tRNA synthetase</fullName>
        <shortName evidence="10">ValRS</shortName>
    </alternativeName>
</protein>
<comment type="function">
    <text evidence="10">Catalyzes the attachment of valine to tRNA(Val). As ValRS can inadvertently accommodate and process structurally similar amino acids such as threonine, to avoid such errors, it has a 'posttransfer' editing activity that hydrolyzes mischarged Thr-tRNA(Val) in a tRNA-dependent manner.</text>
</comment>
<dbReference type="InterPro" id="IPR001412">
    <property type="entry name" value="aa-tRNA-synth_I_CS"/>
</dbReference>
<keyword evidence="7 10" id="KW-0030">Aminoacyl-tRNA synthetase</keyword>
<evidence type="ECO:0000256" key="6">
    <source>
        <dbReference type="ARBA" id="ARBA00023054"/>
    </source>
</evidence>
<dbReference type="HAMAP" id="MF_02004">
    <property type="entry name" value="Val_tRNA_synth_type1"/>
    <property type="match status" value="1"/>
</dbReference>
<feature type="compositionally biased region" description="Polar residues" evidence="11">
    <location>
        <begin position="1"/>
        <end position="11"/>
    </location>
</feature>
<dbReference type="InterPro" id="IPR019499">
    <property type="entry name" value="Val-tRNA_synth_tRNA-bd"/>
</dbReference>
<dbReference type="Gene3D" id="3.40.50.620">
    <property type="entry name" value="HUPs"/>
    <property type="match status" value="2"/>
</dbReference>
<feature type="domain" description="Aminoacyl-tRNA synthetase class Ia" evidence="12">
    <location>
        <begin position="37"/>
        <end position="576"/>
    </location>
</feature>
<comment type="domain">
    <text evidence="10">ValRS has two distinct active sites: one for aminoacylation and one for editing. The misactivated threonine is translocated from the active site to the editing site.</text>
</comment>
<evidence type="ECO:0000256" key="10">
    <source>
        <dbReference type="HAMAP-Rule" id="MF_02004"/>
    </source>
</evidence>
<keyword evidence="2 10" id="KW-0436">Ligase</keyword>
<feature type="binding site" evidence="10">
    <location>
        <position position="541"/>
    </location>
    <ligand>
        <name>ATP</name>
        <dbReference type="ChEBI" id="CHEBI:30616"/>
    </ligand>
</feature>
<dbReference type="FunFam" id="3.40.50.620:FF:000129">
    <property type="entry name" value="Valine--tRNA ligase"/>
    <property type="match status" value="1"/>
</dbReference>
<dbReference type="PROSITE" id="PS00178">
    <property type="entry name" value="AA_TRNA_LIGASE_I"/>
    <property type="match status" value="1"/>
</dbReference>
<dbReference type="SUPFAM" id="SSF46589">
    <property type="entry name" value="tRNA-binding arm"/>
    <property type="match status" value="1"/>
</dbReference>
<dbReference type="Proteomes" id="UP000653674">
    <property type="component" value="Unassembled WGS sequence"/>
</dbReference>
<evidence type="ECO:0000259" key="12">
    <source>
        <dbReference type="Pfam" id="PF00133"/>
    </source>
</evidence>
<feature type="short sequence motif" description="'HIGH' region" evidence="10">
    <location>
        <begin position="65"/>
        <end position="75"/>
    </location>
</feature>
<feature type="coiled-coil region" evidence="10">
    <location>
        <begin position="821"/>
        <end position="890"/>
    </location>
</feature>
<dbReference type="EC" id="6.1.1.9" evidence="10"/>
<proteinExistence type="inferred from homology"/>
<evidence type="ECO:0000259" key="14">
    <source>
        <dbReference type="Pfam" id="PF10458"/>
    </source>
</evidence>
<dbReference type="InterPro" id="IPR033705">
    <property type="entry name" value="Anticodon_Ia_Val"/>
</dbReference>
<dbReference type="InterPro" id="IPR013155">
    <property type="entry name" value="M/V/L/I-tRNA-synth_anticd-bd"/>
</dbReference>
<evidence type="ECO:0000256" key="5">
    <source>
        <dbReference type="ARBA" id="ARBA00022917"/>
    </source>
</evidence>
<evidence type="ECO:0000256" key="3">
    <source>
        <dbReference type="ARBA" id="ARBA00022741"/>
    </source>
</evidence>
<feature type="domain" description="Methionyl/Valyl/Leucyl/Isoleucyl-tRNA synthetase anticodon-binding" evidence="13">
    <location>
        <begin position="620"/>
        <end position="771"/>
    </location>
</feature>
<dbReference type="Gene3D" id="1.10.730.10">
    <property type="entry name" value="Isoleucyl-tRNA Synthetase, Domain 1"/>
    <property type="match status" value="1"/>
</dbReference>
<dbReference type="Pfam" id="PF00133">
    <property type="entry name" value="tRNA-synt_1"/>
    <property type="match status" value="1"/>
</dbReference>
<dbReference type="Pfam" id="PF08264">
    <property type="entry name" value="Anticodon_1"/>
    <property type="match status" value="1"/>
</dbReference>
<dbReference type="CDD" id="cd07962">
    <property type="entry name" value="Anticodon_Ia_Val"/>
    <property type="match status" value="1"/>
</dbReference>
<keyword evidence="6 10" id="KW-0175">Coiled coil</keyword>
<evidence type="ECO:0000256" key="4">
    <source>
        <dbReference type="ARBA" id="ARBA00022840"/>
    </source>
</evidence>
<dbReference type="InterPro" id="IPR014729">
    <property type="entry name" value="Rossmann-like_a/b/a_fold"/>
</dbReference>
<reference evidence="15" key="1">
    <citation type="submission" date="2021-01" db="EMBL/GenBank/DDBJ databases">
        <title>Whole genome shotgun sequence of Planosporangium flavigriseum NBRC 105377.</title>
        <authorList>
            <person name="Komaki H."/>
            <person name="Tamura T."/>
        </authorList>
    </citation>
    <scope>NUCLEOTIDE SEQUENCE</scope>
    <source>
        <strain evidence="15">NBRC 105377</strain>
    </source>
</reference>
<evidence type="ECO:0000313" key="16">
    <source>
        <dbReference type="Proteomes" id="UP000653674"/>
    </source>
</evidence>
<dbReference type="FunFam" id="3.40.50.620:FF:000098">
    <property type="entry name" value="Valine--tRNA ligase"/>
    <property type="match status" value="1"/>
</dbReference>
<evidence type="ECO:0000256" key="7">
    <source>
        <dbReference type="ARBA" id="ARBA00023146"/>
    </source>
</evidence>
<dbReference type="NCBIfam" id="NF004349">
    <property type="entry name" value="PRK05729.1"/>
    <property type="match status" value="1"/>
</dbReference>
<dbReference type="PANTHER" id="PTHR11946:SF93">
    <property type="entry name" value="VALINE--TRNA LIGASE, CHLOROPLASTIC_MITOCHONDRIAL 2"/>
    <property type="match status" value="1"/>
</dbReference>
<feature type="region of interest" description="Disordered" evidence="11">
    <location>
        <begin position="1"/>
        <end position="29"/>
    </location>
</feature>
<keyword evidence="5 10" id="KW-0648">Protein biosynthesis</keyword>
<dbReference type="InterPro" id="IPR009080">
    <property type="entry name" value="tRNAsynth_Ia_anticodon-bd"/>
</dbReference>
<keyword evidence="4 10" id="KW-0067">ATP-binding</keyword>
<keyword evidence="16" id="KW-1185">Reference proteome</keyword>
<feature type="short sequence motif" description="'KMSKS' region" evidence="10">
    <location>
        <begin position="538"/>
        <end position="542"/>
    </location>
</feature>
<dbReference type="Gene3D" id="3.90.740.10">
    <property type="entry name" value="Valyl/Leucyl/Isoleucyl-tRNA synthetase, editing domain"/>
    <property type="match status" value="1"/>
</dbReference>
<evidence type="ECO:0000256" key="9">
    <source>
        <dbReference type="ARBA" id="ARBA00060830"/>
    </source>
</evidence>
<dbReference type="InterPro" id="IPR002300">
    <property type="entry name" value="aa-tRNA-synth_Ia"/>
</dbReference>
<dbReference type="CDD" id="cd00817">
    <property type="entry name" value="ValRS_core"/>
    <property type="match status" value="1"/>
</dbReference>
<dbReference type="Gene3D" id="1.10.287.380">
    <property type="entry name" value="Valyl-tRNA synthetase, C-terminal domain"/>
    <property type="match status" value="1"/>
</dbReference>
<dbReference type="GO" id="GO:0005829">
    <property type="term" value="C:cytosol"/>
    <property type="evidence" value="ECO:0007669"/>
    <property type="project" value="TreeGrafter"/>
</dbReference>